<dbReference type="InterPro" id="IPR002491">
    <property type="entry name" value="ABC_transptr_periplasmic_BD"/>
</dbReference>
<evidence type="ECO:0000256" key="5">
    <source>
        <dbReference type="SAM" id="SignalP"/>
    </source>
</evidence>
<evidence type="ECO:0000313" key="7">
    <source>
        <dbReference type="EMBL" id="WUM22017.1"/>
    </source>
</evidence>
<comment type="subcellular location">
    <subcellularLocation>
        <location evidence="1">Cell envelope</location>
    </subcellularLocation>
</comment>
<keyword evidence="3" id="KW-0813">Transport</keyword>
<reference evidence="7 8" key="1">
    <citation type="submission" date="2022-10" db="EMBL/GenBank/DDBJ databases">
        <title>The complete genomes of actinobacterial strains from the NBC collection.</title>
        <authorList>
            <person name="Joergensen T.S."/>
            <person name="Alvarez Arevalo M."/>
            <person name="Sterndorff E.B."/>
            <person name="Faurdal D."/>
            <person name="Vuksanovic O."/>
            <person name="Mourched A.-S."/>
            <person name="Charusanti P."/>
            <person name="Shaw S."/>
            <person name="Blin K."/>
            <person name="Weber T."/>
        </authorList>
    </citation>
    <scope>NUCLEOTIDE SEQUENCE [LARGE SCALE GENOMIC DNA]</scope>
    <source>
        <strain evidence="7 8">NBC_00319</strain>
    </source>
</reference>
<gene>
    <name evidence="7" type="ORF">OG579_09710</name>
</gene>
<dbReference type="PROSITE" id="PS51257">
    <property type="entry name" value="PROKAR_LIPOPROTEIN"/>
    <property type="match status" value="1"/>
</dbReference>
<dbReference type="GO" id="GO:0030288">
    <property type="term" value="C:outer membrane-bounded periplasmic space"/>
    <property type="evidence" value="ECO:0007669"/>
    <property type="project" value="TreeGrafter"/>
</dbReference>
<feature type="signal peptide" evidence="5">
    <location>
        <begin position="1"/>
        <end position="26"/>
    </location>
</feature>
<accession>A0AAU4K7N4</accession>
<protein>
    <submittedName>
        <fullName evidence="7">ABC transporter substrate-binding protein</fullName>
    </submittedName>
</protein>
<dbReference type="SUPFAM" id="SSF53807">
    <property type="entry name" value="Helical backbone' metal receptor"/>
    <property type="match status" value="1"/>
</dbReference>
<dbReference type="Gene3D" id="3.40.50.1980">
    <property type="entry name" value="Nitrogenase molybdenum iron protein domain"/>
    <property type="match status" value="2"/>
</dbReference>
<feature type="chain" id="PRO_5043749434" evidence="5">
    <location>
        <begin position="27"/>
        <end position="336"/>
    </location>
</feature>
<organism evidence="7 8">
    <name type="scientific">Williamsia herbipolensis</name>
    <dbReference type="NCBI Taxonomy" id="1603258"/>
    <lineage>
        <taxon>Bacteria</taxon>
        <taxon>Bacillati</taxon>
        <taxon>Actinomycetota</taxon>
        <taxon>Actinomycetes</taxon>
        <taxon>Mycobacteriales</taxon>
        <taxon>Nocardiaceae</taxon>
        <taxon>Williamsia</taxon>
    </lineage>
</organism>
<dbReference type="AlphaFoldDB" id="A0AAU4K7N4"/>
<dbReference type="KEGG" id="whr:OG579_09710"/>
<dbReference type="RefSeq" id="WP_328858959.1">
    <property type="nucleotide sequence ID" value="NZ_CP108021.1"/>
</dbReference>
<dbReference type="EMBL" id="CP108021">
    <property type="protein sequence ID" value="WUM22017.1"/>
    <property type="molecule type" value="Genomic_DNA"/>
</dbReference>
<dbReference type="PANTHER" id="PTHR30532">
    <property type="entry name" value="IRON III DICITRATE-BINDING PERIPLASMIC PROTEIN"/>
    <property type="match status" value="1"/>
</dbReference>
<evidence type="ECO:0000256" key="1">
    <source>
        <dbReference type="ARBA" id="ARBA00004196"/>
    </source>
</evidence>
<dbReference type="GO" id="GO:1901678">
    <property type="term" value="P:iron coordination entity transport"/>
    <property type="evidence" value="ECO:0007669"/>
    <property type="project" value="UniProtKB-ARBA"/>
</dbReference>
<dbReference type="PROSITE" id="PS50983">
    <property type="entry name" value="FE_B12_PBP"/>
    <property type="match status" value="1"/>
</dbReference>
<evidence type="ECO:0000256" key="4">
    <source>
        <dbReference type="ARBA" id="ARBA00022729"/>
    </source>
</evidence>
<sequence>MHRRVLTPLVATVTAVGLAMTVGACSAPDDSAASSSSVAAEPSALPVTIDHRYGTTTIDATAARIATLGPGDGDTLLALGITPTTMVPFSDPTEKTVIAPWNEKALEGKEPVVLGQGSQDLSSVIPKALATNPDLILAVNNAVTRSQYDNLAKVAPTVVRPEQYQDWTVPWTASTTEIGRAVGKPAETAKLISATEKEFTDAKAANPQLVGRTGAVVIGSAGGGLSIYSPGDGRGQMLTNLGLEFPASLQPSITNGFYGSISDENLGLLGGLDKLVVVDWQGSTDALRANPAFMNLDVVKRGDVVFLDQVTGSAMSVPTVLTIPWVLQKLVPQLAS</sequence>
<keyword evidence="4 5" id="KW-0732">Signal</keyword>
<feature type="domain" description="Fe/B12 periplasmic-binding" evidence="6">
    <location>
        <begin position="64"/>
        <end position="336"/>
    </location>
</feature>
<keyword evidence="8" id="KW-1185">Reference proteome</keyword>
<name>A0AAU4K7N4_9NOCA</name>
<dbReference type="PANTHER" id="PTHR30532:SF24">
    <property type="entry name" value="FERRIC ENTEROBACTIN-BINDING PERIPLASMIC PROTEIN FEPB"/>
    <property type="match status" value="1"/>
</dbReference>
<comment type="similarity">
    <text evidence="2">Belongs to the bacterial solute-binding protein 8 family.</text>
</comment>
<dbReference type="Pfam" id="PF01497">
    <property type="entry name" value="Peripla_BP_2"/>
    <property type="match status" value="1"/>
</dbReference>
<evidence type="ECO:0000256" key="2">
    <source>
        <dbReference type="ARBA" id="ARBA00008814"/>
    </source>
</evidence>
<dbReference type="Proteomes" id="UP001432128">
    <property type="component" value="Chromosome"/>
</dbReference>
<evidence type="ECO:0000256" key="3">
    <source>
        <dbReference type="ARBA" id="ARBA00022448"/>
    </source>
</evidence>
<evidence type="ECO:0000259" key="6">
    <source>
        <dbReference type="PROSITE" id="PS50983"/>
    </source>
</evidence>
<evidence type="ECO:0000313" key="8">
    <source>
        <dbReference type="Proteomes" id="UP001432128"/>
    </source>
</evidence>
<proteinExistence type="inferred from homology"/>
<dbReference type="InterPro" id="IPR051313">
    <property type="entry name" value="Bact_iron-sidero_bind"/>
</dbReference>